<dbReference type="Proteomes" id="UP000269774">
    <property type="component" value="Unassembled WGS sequence"/>
</dbReference>
<proteinExistence type="predicted"/>
<comment type="caution">
    <text evidence="1">The sequence shown here is derived from an EMBL/GenBank/DDBJ whole genome shotgun (WGS) entry which is preliminary data.</text>
</comment>
<dbReference type="AlphaFoldDB" id="A0A3M2HY27"/>
<name>A0A3M2HY27_9GAMM</name>
<dbReference type="EMBL" id="RFFM01000001">
    <property type="protein sequence ID" value="RMH92733.1"/>
    <property type="molecule type" value="Genomic_DNA"/>
</dbReference>
<dbReference type="InterPro" id="IPR014955">
    <property type="entry name" value="DUF1826"/>
</dbReference>
<reference evidence="1 2" key="1">
    <citation type="submission" date="2018-10" db="EMBL/GenBank/DDBJ databases">
        <title>Pseudomonas zhaodongensis NEAU-ST5-21(T) genome.</title>
        <authorList>
            <person name="Peng J."/>
            <person name="Liu Z.-P."/>
        </authorList>
    </citation>
    <scope>NUCLEOTIDE SEQUENCE [LARGE SCALE GENOMIC DNA]</scope>
    <source>
        <strain evidence="1 2">NEAU-ST5-21</strain>
    </source>
</reference>
<dbReference type="OrthoDB" id="5342505at2"/>
<accession>A0A3M2HY27</accession>
<protein>
    <submittedName>
        <fullName evidence="1">DUF1826 domain-containing protein</fullName>
    </submittedName>
</protein>
<dbReference type="Pfam" id="PF08856">
    <property type="entry name" value="DUF1826"/>
    <property type="match status" value="1"/>
</dbReference>
<organism evidence="1 2">
    <name type="scientific">Stutzerimonas zhaodongensis</name>
    <dbReference type="NCBI Taxonomy" id="1176257"/>
    <lineage>
        <taxon>Bacteria</taxon>
        <taxon>Pseudomonadati</taxon>
        <taxon>Pseudomonadota</taxon>
        <taxon>Gammaproteobacteria</taxon>
        <taxon>Pseudomonadales</taxon>
        <taxon>Pseudomonadaceae</taxon>
        <taxon>Stutzerimonas</taxon>
    </lineage>
</organism>
<evidence type="ECO:0000313" key="2">
    <source>
        <dbReference type="Proteomes" id="UP000269774"/>
    </source>
</evidence>
<dbReference type="RefSeq" id="WP_122164675.1">
    <property type="nucleotide sequence ID" value="NZ_JAMOIB010000008.1"/>
</dbReference>
<evidence type="ECO:0000313" key="1">
    <source>
        <dbReference type="EMBL" id="RMH92733.1"/>
    </source>
</evidence>
<sequence>MLARQLVRESPRQVFGDTPAVLGDALTDGVNLTVWRRQLPSHIADFAHTLLALDEPLAESLTVEPDAHGASHMPTLAAAYQGIAGHAGFIADVAWLVRAFSFLLDARRIGVRLRVLDKSMCPRFHVDHVPLRLITTYAGAASEWLREDAMSRRRLGEAAAEPFDAALIEQLNAGEVALFKGEKWQGNEGAGIIHRSPLAAPDKKRLILTLDWLA</sequence>
<gene>
    <name evidence="1" type="ORF">EA797_03840</name>
</gene>
<keyword evidence="2" id="KW-1185">Reference proteome</keyword>